<keyword evidence="2" id="KW-1185">Reference proteome</keyword>
<reference evidence="1 2" key="1">
    <citation type="journal article" date="2015" name="Stand. Genomic Sci.">
        <title>Genomic Encyclopedia of Bacterial and Archaeal Type Strains, Phase III: the genomes of soil and plant-associated and newly described type strains.</title>
        <authorList>
            <person name="Whitman W.B."/>
            <person name="Woyke T."/>
            <person name="Klenk H.P."/>
            <person name="Zhou Y."/>
            <person name="Lilburn T.G."/>
            <person name="Beck B.J."/>
            <person name="De Vos P."/>
            <person name="Vandamme P."/>
            <person name="Eisen J.A."/>
            <person name="Garrity G."/>
            <person name="Hugenholtz P."/>
            <person name="Kyrpides N.C."/>
        </authorList>
    </citation>
    <scope>NUCLEOTIDE SEQUENCE [LARGE SCALE GENOMIC DNA]</scope>
    <source>
        <strain evidence="1 2">CGMCC 1.10115</strain>
    </source>
</reference>
<dbReference type="Proteomes" id="UP000318667">
    <property type="component" value="Unassembled WGS sequence"/>
</dbReference>
<protein>
    <submittedName>
        <fullName evidence="1">Uncharacterized protein</fullName>
    </submittedName>
</protein>
<gene>
    <name evidence="1" type="ORF">IQ19_05670</name>
</gene>
<dbReference type="AlphaFoldDB" id="A0A562J1H8"/>
<proteinExistence type="predicted"/>
<accession>A0A562J1H8</accession>
<organism evidence="1 2">
    <name type="scientific">Cytobacillus oceanisediminis</name>
    <dbReference type="NCBI Taxonomy" id="665099"/>
    <lineage>
        <taxon>Bacteria</taxon>
        <taxon>Bacillati</taxon>
        <taxon>Bacillota</taxon>
        <taxon>Bacilli</taxon>
        <taxon>Bacillales</taxon>
        <taxon>Bacillaceae</taxon>
        <taxon>Cytobacillus</taxon>
    </lineage>
</organism>
<name>A0A562J1H8_9BACI</name>
<comment type="caution">
    <text evidence="1">The sequence shown here is derived from an EMBL/GenBank/DDBJ whole genome shotgun (WGS) entry which is preliminary data.</text>
</comment>
<evidence type="ECO:0000313" key="2">
    <source>
        <dbReference type="Proteomes" id="UP000318667"/>
    </source>
</evidence>
<sequence>MKKTLTFQLPSISVEISGNEELTQYELRQLGEETVVKQLTKKFPRYQ</sequence>
<dbReference type="EMBL" id="VLKI01000044">
    <property type="protein sequence ID" value="TWH77058.1"/>
    <property type="molecule type" value="Genomic_DNA"/>
</dbReference>
<evidence type="ECO:0000313" key="1">
    <source>
        <dbReference type="EMBL" id="TWH77058.1"/>
    </source>
</evidence>